<evidence type="ECO:0000256" key="3">
    <source>
        <dbReference type="ARBA" id="ARBA00016337"/>
    </source>
</evidence>
<comment type="catalytic activity">
    <reaction evidence="10 11">
        <text>L-threonyl-[protein] + FAD = FMN-L-threonyl-[protein] + AMP + H(+)</text>
        <dbReference type="Rhea" id="RHEA:36847"/>
        <dbReference type="Rhea" id="RHEA-COMP:11060"/>
        <dbReference type="Rhea" id="RHEA-COMP:11061"/>
        <dbReference type="ChEBI" id="CHEBI:15378"/>
        <dbReference type="ChEBI" id="CHEBI:30013"/>
        <dbReference type="ChEBI" id="CHEBI:57692"/>
        <dbReference type="ChEBI" id="CHEBI:74257"/>
        <dbReference type="ChEBI" id="CHEBI:456215"/>
        <dbReference type="EC" id="2.7.1.180"/>
    </reaction>
</comment>
<dbReference type="InterPro" id="IPR024932">
    <property type="entry name" value="ApbE"/>
</dbReference>
<dbReference type="GO" id="GO:0046872">
    <property type="term" value="F:metal ion binding"/>
    <property type="evidence" value="ECO:0007669"/>
    <property type="project" value="UniProtKB-UniRule"/>
</dbReference>
<dbReference type="EC" id="2.7.1.180" evidence="2 11"/>
<evidence type="ECO:0000256" key="12">
    <source>
        <dbReference type="PIRSR" id="PIRSR006268-2"/>
    </source>
</evidence>
<reference evidence="13 14" key="1">
    <citation type="submission" date="2019-03" db="EMBL/GenBank/DDBJ databases">
        <title>Genomic Encyclopedia of Type Strains, Phase IV (KMG-IV): sequencing the most valuable type-strain genomes for metagenomic binning, comparative biology and taxonomic classification.</title>
        <authorList>
            <person name="Goeker M."/>
        </authorList>
    </citation>
    <scope>NUCLEOTIDE SEQUENCE [LARGE SCALE GENOMIC DNA]</scope>
    <source>
        <strain evidence="13 14">DSM 21667</strain>
    </source>
</reference>
<protein>
    <recommendedName>
        <fullName evidence="3 11">FAD:protein FMN transferase</fullName>
        <ecNumber evidence="2 11">2.7.1.180</ecNumber>
    </recommendedName>
    <alternativeName>
        <fullName evidence="9 11">Flavin transferase</fullName>
    </alternativeName>
</protein>
<dbReference type="PIRSF" id="PIRSF006268">
    <property type="entry name" value="ApbE"/>
    <property type="match status" value="1"/>
</dbReference>
<comment type="cofactor">
    <cofactor evidence="12">
        <name>Mg(2+)</name>
        <dbReference type="ChEBI" id="CHEBI:18420"/>
    </cofactor>
    <cofactor evidence="12">
        <name>Mn(2+)</name>
        <dbReference type="ChEBI" id="CHEBI:29035"/>
    </cofactor>
    <text evidence="12">Magnesium. Can also use manganese.</text>
</comment>
<gene>
    <name evidence="13" type="ORF">DFR29_10152</name>
</gene>
<dbReference type="EMBL" id="SNZH01000001">
    <property type="protein sequence ID" value="TDR48432.1"/>
    <property type="molecule type" value="Genomic_DNA"/>
</dbReference>
<sequence length="330" mass="35421">MSASAFARRLLPRRLLQWPVKAWSGLSMGTSWSVKACAYGGFDTVRVPQAIAAALDGVDRQMSTWRSDSDLSRYNTAAAESWVELPAQCFHVVATALAVARETDGAYDPTVGRLVNLWGFGPDGQRSAPPEAAAIDRARADCGWQRLRVDAGRLAVWQPGGIFLDLSAIAKGYAVDQVCATLRSLGVHDYLVEVGGELRACGRRGDGQPWFVAIESPQQEHGLPLVGVLRDGAIATSGDYLRYFDSAGRRYSHTIDPRTAQPVSHGLAAVSVLHAETMLADAYATAFSVLGAEAGLAFAQRHDIAAHFVSRVGQGLATVESAAFARFRYA</sequence>
<feature type="binding site" evidence="12">
    <location>
        <position position="285"/>
    </location>
    <ligand>
        <name>Mg(2+)</name>
        <dbReference type="ChEBI" id="CHEBI:18420"/>
    </ligand>
</feature>
<dbReference type="InterPro" id="IPR003374">
    <property type="entry name" value="ApbE-like_sf"/>
</dbReference>
<evidence type="ECO:0000256" key="1">
    <source>
        <dbReference type="ARBA" id="ARBA00008282"/>
    </source>
</evidence>
<keyword evidence="8 11" id="KW-0460">Magnesium</keyword>
<evidence type="ECO:0000256" key="7">
    <source>
        <dbReference type="ARBA" id="ARBA00022827"/>
    </source>
</evidence>
<comment type="similarity">
    <text evidence="1 11">Belongs to the ApbE family.</text>
</comment>
<dbReference type="Pfam" id="PF02424">
    <property type="entry name" value="ApbE"/>
    <property type="match status" value="1"/>
</dbReference>
<keyword evidence="4 11" id="KW-0285">Flavoprotein</keyword>
<keyword evidence="6 11" id="KW-0479">Metal-binding</keyword>
<dbReference type="Proteomes" id="UP000295293">
    <property type="component" value="Unassembled WGS sequence"/>
</dbReference>
<name>A0A4R6Z9G1_9GAMM</name>
<evidence type="ECO:0000256" key="6">
    <source>
        <dbReference type="ARBA" id="ARBA00022723"/>
    </source>
</evidence>
<dbReference type="RefSeq" id="WP_133816559.1">
    <property type="nucleotide sequence ID" value="NZ_SNZH01000001.1"/>
</dbReference>
<evidence type="ECO:0000256" key="10">
    <source>
        <dbReference type="ARBA" id="ARBA00048540"/>
    </source>
</evidence>
<feature type="binding site" evidence="12">
    <location>
        <position position="281"/>
    </location>
    <ligand>
        <name>Mg(2+)</name>
        <dbReference type="ChEBI" id="CHEBI:18420"/>
    </ligand>
</feature>
<keyword evidence="14" id="KW-1185">Reference proteome</keyword>
<organism evidence="13 14">
    <name type="scientific">Tahibacter aquaticus</name>
    <dbReference type="NCBI Taxonomy" id="520092"/>
    <lineage>
        <taxon>Bacteria</taxon>
        <taxon>Pseudomonadati</taxon>
        <taxon>Pseudomonadota</taxon>
        <taxon>Gammaproteobacteria</taxon>
        <taxon>Lysobacterales</taxon>
        <taxon>Rhodanobacteraceae</taxon>
        <taxon>Tahibacter</taxon>
    </lineage>
</organism>
<dbReference type="Gene3D" id="3.10.520.10">
    <property type="entry name" value="ApbE-like domains"/>
    <property type="match status" value="1"/>
</dbReference>
<evidence type="ECO:0000256" key="11">
    <source>
        <dbReference type="PIRNR" id="PIRNR006268"/>
    </source>
</evidence>
<evidence type="ECO:0000256" key="9">
    <source>
        <dbReference type="ARBA" id="ARBA00031306"/>
    </source>
</evidence>
<evidence type="ECO:0000256" key="4">
    <source>
        <dbReference type="ARBA" id="ARBA00022630"/>
    </source>
</evidence>
<comment type="caution">
    <text evidence="13">The sequence shown here is derived from an EMBL/GenBank/DDBJ whole genome shotgun (WGS) entry which is preliminary data.</text>
</comment>
<evidence type="ECO:0000256" key="2">
    <source>
        <dbReference type="ARBA" id="ARBA00011955"/>
    </source>
</evidence>
<proteinExistence type="inferred from homology"/>
<evidence type="ECO:0000313" key="13">
    <source>
        <dbReference type="EMBL" id="TDR48432.1"/>
    </source>
</evidence>
<feature type="binding site" evidence="12">
    <location>
        <position position="168"/>
    </location>
    <ligand>
        <name>Mg(2+)</name>
        <dbReference type="ChEBI" id="CHEBI:18420"/>
    </ligand>
</feature>
<accession>A0A4R6Z9G1</accession>
<dbReference type="GO" id="GO:0016740">
    <property type="term" value="F:transferase activity"/>
    <property type="evidence" value="ECO:0007669"/>
    <property type="project" value="UniProtKB-UniRule"/>
</dbReference>
<keyword evidence="7 11" id="KW-0274">FAD</keyword>
<evidence type="ECO:0000313" key="14">
    <source>
        <dbReference type="Proteomes" id="UP000295293"/>
    </source>
</evidence>
<dbReference type="SUPFAM" id="SSF143631">
    <property type="entry name" value="ApbE-like"/>
    <property type="match status" value="1"/>
</dbReference>
<dbReference type="OrthoDB" id="9778595at2"/>
<keyword evidence="5 11" id="KW-0808">Transferase</keyword>
<dbReference type="PANTHER" id="PTHR30040:SF2">
    <property type="entry name" value="FAD:PROTEIN FMN TRANSFERASE"/>
    <property type="match status" value="1"/>
</dbReference>
<evidence type="ECO:0000256" key="5">
    <source>
        <dbReference type="ARBA" id="ARBA00022679"/>
    </source>
</evidence>
<dbReference type="AlphaFoldDB" id="A0A4R6Z9G1"/>
<keyword evidence="13" id="KW-0449">Lipoprotein</keyword>
<evidence type="ECO:0000256" key="8">
    <source>
        <dbReference type="ARBA" id="ARBA00022842"/>
    </source>
</evidence>
<dbReference type="PANTHER" id="PTHR30040">
    <property type="entry name" value="THIAMINE BIOSYNTHESIS LIPOPROTEIN APBE"/>
    <property type="match status" value="1"/>
</dbReference>